<dbReference type="Pfam" id="PF03663">
    <property type="entry name" value="Glyco_hydro_76"/>
    <property type="match status" value="1"/>
</dbReference>
<name>A0A031JQJ2_9SPHN</name>
<evidence type="ECO:0000256" key="1">
    <source>
        <dbReference type="SAM" id="SignalP"/>
    </source>
</evidence>
<sequence length="359" mass="39449">MKKTLAVGLSMGLLALACAGSARAQDNAWAPRARAAASYLDGQWGKPDGWAQSEAWQRFVIVDALLDHARRTGDDRWNTRVSAAVRNRSGLYLNDDDLWAVIANVHAWQVDRDPELLDYASTTYRRIVTSYWDDRCGGGIWWDRKRTYKNAITNELLLYASTQLYLATGEASYRDWALRTWAWFEGSTMIDGDGLVNDGLDAACRNNGQPRFTYNQGVLLGGLSDLTRITGDVRYRALAIRTALAATRKLSTPGGILREPVPSIGADGRIFKGVFAFHLGHLLDDMTNEPERPELAAWADRNAEVVWTLSDGGTRAVAGDWSETSSPTDAAAQTSGLAMLLAASGARREVPPRQLGADR</sequence>
<dbReference type="EMBL" id="JFYZ01000030">
    <property type="protein sequence ID" value="EZP78287.1"/>
    <property type="molecule type" value="Genomic_DNA"/>
</dbReference>
<accession>A0A031JQJ2</accession>
<dbReference type="Proteomes" id="UP000024329">
    <property type="component" value="Unassembled WGS sequence"/>
</dbReference>
<dbReference type="PANTHER" id="PTHR47791:SF3">
    <property type="entry name" value="MEIOTICALLY UP-REGULATED GENE 191 PROTEIN"/>
    <property type="match status" value="1"/>
</dbReference>
<reference evidence="2 3" key="1">
    <citation type="submission" date="2014-03" db="EMBL/GenBank/DDBJ databases">
        <title>Whole genome sequence of Novosphingobium resinovorum KF1.</title>
        <authorList>
            <person name="Gan H.M."/>
            <person name="Gan H.Y."/>
            <person name="Chew T.H."/>
            <person name="Savka M.A."/>
        </authorList>
    </citation>
    <scope>NUCLEOTIDE SEQUENCE [LARGE SCALE GENOMIC DNA]</scope>
    <source>
        <strain evidence="2 3">KF1</strain>
    </source>
</reference>
<dbReference type="AlphaFoldDB" id="A0A031JQJ2"/>
<dbReference type="PANTHER" id="PTHR47791">
    <property type="entry name" value="MEIOTICALLY UP-REGULATED GENE 191 PROTEIN"/>
    <property type="match status" value="1"/>
</dbReference>
<evidence type="ECO:0000313" key="2">
    <source>
        <dbReference type="EMBL" id="EZP78287.1"/>
    </source>
</evidence>
<keyword evidence="2" id="KW-0378">Hydrolase</keyword>
<dbReference type="InterPro" id="IPR005198">
    <property type="entry name" value="Glyco_hydro_76"/>
</dbReference>
<keyword evidence="1" id="KW-0732">Signal</keyword>
<dbReference type="RefSeq" id="WP_236727429.1">
    <property type="nucleotide sequence ID" value="NZ_JFYZ01000030.1"/>
</dbReference>
<dbReference type="InterPro" id="IPR008928">
    <property type="entry name" value="6-hairpin_glycosidase_sf"/>
</dbReference>
<dbReference type="PROSITE" id="PS51257">
    <property type="entry name" value="PROKAR_LIPOPROTEIN"/>
    <property type="match status" value="1"/>
</dbReference>
<evidence type="ECO:0000313" key="3">
    <source>
        <dbReference type="Proteomes" id="UP000024329"/>
    </source>
</evidence>
<feature type="signal peptide" evidence="1">
    <location>
        <begin position="1"/>
        <end position="24"/>
    </location>
</feature>
<dbReference type="Gene3D" id="1.50.10.20">
    <property type="match status" value="1"/>
</dbReference>
<dbReference type="GO" id="GO:0016787">
    <property type="term" value="F:hydrolase activity"/>
    <property type="evidence" value="ECO:0007669"/>
    <property type="project" value="UniProtKB-KW"/>
</dbReference>
<protein>
    <submittedName>
        <fullName evidence="2">Putative glycosyl hydrolase</fullName>
    </submittedName>
</protein>
<dbReference type="GO" id="GO:0005975">
    <property type="term" value="P:carbohydrate metabolic process"/>
    <property type="evidence" value="ECO:0007669"/>
    <property type="project" value="InterPro"/>
</dbReference>
<gene>
    <name evidence="2" type="ORF">BV97_04263</name>
</gene>
<dbReference type="SUPFAM" id="SSF48208">
    <property type="entry name" value="Six-hairpin glycosidases"/>
    <property type="match status" value="1"/>
</dbReference>
<dbReference type="eggNOG" id="COG4833">
    <property type="taxonomic scope" value="Bacteria"/>
</dbReference>
<comment type="caution">
    <text evidence="2">The sequence shown here is derived from an EMBL/GenBank/DDBJ whole genome shotgun (WGS) entry which is preliminary data.</text>
</comment>
<dbReference type="InterPro" id="IPR053169">
    <property type="entry name" value="MUG_Protein"/>
</dbReference>
<feature type="chain" id="PRO_5001551837" evidence="1">
    <location>
        <begin position="25"/>
        <end position="359"/>
    </location>
</feature>
<proteinExistence type="predicted"/>
<dbReference type="PATRIC" id="fig|158500.4.peg.4329"/>
<organism evidence="2 3">
    <name type="scientific">Novosphingobium resinovorum</name>
    <dbReference type="NCBI Taxonomy" id="158500"/>
    <lineage>
        <taxon>Bacteria</taxon>
        <taxon>Pseudomonadati</taxon>
        <taxon>Pseudomonadota</taxon>
        <taxon>Alphaproteobacteria</taxon>
        <taxon>Sphingomonadales</taxon>
        <taxon>Sphingomonadaceae</taxon>
        <taxon>Novosphingobium</taxon>
    </lineage>
</organism>